<dbReference type="PANTHER" id="PTHR18934">
    <property type="entry name" value="ATP-DEPENDENT RNA HELICASE"/>
    <property type="match status" value="1"/>
</dbReference>
<reference evidence="9 10" key="1">
    <citation type="journal article" date="2010" name="Nature">
        <title>The sequence and de novo assembly of the giant panda genome.</title>
        <authorList>
            <person name="Li R."/>
            <person name="Fan W."/>
            <person name="Tian G."/>
            <person name="Zhu H."/>
            <person name="He L."/>
            <person name="Cai J."/>
            <person name="Huang Q."/>
            <person name="Cai Q."/>
            <person name="Li B."/>
            <person name="Bai Y."/>
            <person name="Zhang Z."/>
            <person name="Zhang Y."/>
            <person name="Wang W."/>
            <person name="Li J."/>
            <person name="Wei F."/>
            <person name="Li H."/>
            <person name="Jian M."/>
            <person name="Li J."/>
            <person name="Zhang Z."/>
            <person name="Nielsen R."/>
            <person name="Li D."/>
            <person name="Gu W."/>
            <person name="Yang Z."/>
            <person name="Xuan Z."/>
            <person name="Ryder O.A."/>
            <person name="Leung F.C."/>
            <person name="Zhou Y."/>
            <person name="Cao J."/>
            <person name="Sun X."/>
            <person name="Fu Y."/>
            <person name="Fang X."/>
            <person name="Guo X."/>
            <person name="Wang B."/>
            <person name="Hou R."/>
            <person name="Shen F."/>
            <person name="Mu B."/>
            <person name="Ni P."/>
            <person name="Lin R."/>
            <person name="Qian W."/>
            <person name="Wang G."/>
            <person name="Yu C."/>
            <person name="Nie W."/>
            <person name="Wang J."/>
            <person name="Wu Z."/>
            <person name="Liang H."/>
            <person name="Min J."/>
            <person name="Wu Q."/>
            <person name="Cheng S."/>
            <person name="Ruan J."/>
            <person name="Wang M."/>
            <person name="Shi Z."/>
            <person name="Wen M."/>
            <person name="Liu B."/>
            <person name="Ren X."/>
            <person name="Zheng H."/>
            <person name="Dong D."/>
            <person name="Cook K."/>
            <person name="Shan G."/>
            <person name="Zhang H."/>
            <person name="Kosiol C."/>
            <person name="Xie X."/>
            <person name="Lu Z."/>
            <person name="Zheng H."/>
            <person name="Li Y."/>
            <person name="Steiner C.C."/>
            <person name="Lam T.T."/>
            <person name="Lin S."/>
            <person name="Zhang Q."/>
            <person name="Li G."/>
            <person name="Tian J."/>
            <person name="Gong T."/>
            <person name="Liu H."/>
            <person name="Zhang D."/>
            <person name="Fang L."/>
            <person name="Ye C."/>
            <person name="Zhang J."/>
            <person name="Hu W."/>
            <person name="Xu A."/>
            <person name="Ren Y."/>
            <person name="Zhang G."/>
            <person name="Bruford M.W."/>
            <person name="Li Q."/>
            <person name="Ma L."/>
            <person name="Guo Y."/>
            <person name="An N."/>
            <person name="Hu Y."/>
            <person name="Zheng Y."/>
            <person name="Shi Y."/>
            <person name="Li Z."/>
            <person name="Liu Q."/>
            <person name="Chen Y."/>
            <person name="Zhao J."/>
            <person name="Qu N."/>
            <person name="Zhao S."/>
            <person name="Tian F."/>
            <person name="Wang X."/>
            <person name="Wang H."/>
            <person name="Xu L."/>
            <person name="Liu X."/>
            <person name="Vinar T."/>
            <person name="Wang Y."/>
            <person name="Lam T.W."/>
            <person name="Yiu S.M."/>
            <person name="Liu S."/>
            <person name="Zhang H."/>
            <person name="Li D."/>
            <person name="Huang Y."/>
            <person name="Wang X."/>
            <person name="Yang G."/>
            <person name="Jiang Z."/>
            <person name="Wang J."/>
            <person name="Qin N."/>
            <person name="Li L."/>
            <person name="Li J."/>
            <person name="Bolund L."/>
            <person name="Kristiansen K."/>
            <person name="Wong G.K."/>
            <person name="Olson M."/>
            <person name="Zhang X."/>
            <person name="Li S."/>
            <person name="Yang H."/>
            <person name="Wang J."/>
            <person name="Wang J."/>
        </authorList>
    </citation>
    <scope>NUCLEOTIDE SEQUENCE [LARGE SCALE GENOMIC DNA]</scope>
</reference>
<keyword evidence="3" id="KW-0378">Hydrolase</keyword>
<dbReference type="GO" id="GO:0005524">
    <property type="term" value="F:ATP binding"/>
    <property type="evidence" value="ECO:0007669"/>
    <property type="project" value="UniProtKB-KW"/>
</dbReference>
<dbReference type="InterPro" id="IPR027417">
    <property type="entry name" value="P-loop_NTPase"/>
</dbReference>
<dbReference type="GO" id="GO:0045943">
    <property type="term" value="P:positive regulation of transcription by RNA polymerase I"/>
    <property type="evidence" value="ECO:0007669"/>
    <property type="project" value="TreeGrafter"/>
</dbReference>
<reference evidence="9" key="2">
    <citation type="submission" date="2025-08" db="UniProtKB">
        <authorList>
            <consortium name="Ensembl"/>
        </authorList>
    </citation>
    <scope>IDENTIFICATION</scope>
</reference>
<dbReference type="AlphaFoldDB" id="A0A7N5K1E4"/>
<accession>A0A7N5K1E4</accession>
<dbReference type="Pfam" id="PF07717">
    <property type="entry name" value="OB_NTP_bind"/>
    <property type="match status" value="1"/>
</dbReference>
<dbReference type="InterPro" id="IPR011709">
    <property type="entry name" value="DEAD-box_helicase_OB_fold"/>
</dbReference>
<gene>
    <name evidence="9" type="primary">DHX33</name>
</gene>
<dbReference type="Pfam" id="PF21010">
    <property type="entry name" value="HA2_C"/>
    <property type="match status" value="1"/>
</dbReference>
<organism evidence="9 10">
    <name type="scientific">Ailuropoda melanoleuca</name>
    <name type="common">Giant panda</name>
    <dbReference type="NCBI Taxonomy" id="9646"/>
    <lineage>
        <taxon>Eukaryota</taxon>
        <taxon>Metazoa</taxon>
        <taxon>Chordata</taxon>
        <taxon>Craniata</taxon>
        <taxon>Vertebrata</taxon>
        <taxon>Euteleostomi</taxon>
        <taxon>Mammalia</taxon>
        <taxon>Eutheria</taxon>
        <taxon>Laurasiatheria</taxon>
        <taxon>Carnivora</taxon>
        <taxon>Caniformia</taxon>
        <taxon>Ursidae</taxon>
        <taxon>Ailuropoda</taxon>
    </lineage>
</organism>
<evidence type="ECO:0000256" key="4">
    <source>
        <dbReference type="ARBA" id="ARBA00022806"/>
    </source>
</evidence>
<feature type="compositionally biased region" description="Low complexity" evidence="7">
    <location>
        <begin position="38"/>
        <end position="50"/>
    </location>
</feature>
<comment type="catalytic activity">
    <reaction evidence="6">
        <text>ATP + H2O = ADP + phosphate + H(+)</text>
        <dbReference type="Rhea" id="RHEA:13065"/>
        <dbReference type="ChEBI" id="CHEBI:15377"/>
        <dbReference type="ChEBI" id="CHEBI:15378"/>
        <dbReference type="ChEBI" id="CHEBI:30616"/>
        <dbReference type="ChEBI" id="CHEBI:43474"/>
        <dbReference type="ChEBI" id="CHEBI:456216"/>
        <dbReference type="EC" id="3.6.4.13"/>
    </reaction>
</comment>
<feature type="domain" description="Helicase-associated" evidence="8">
    <location>
        <begin position="233"/>
        <end position="326"/>
    </location>
</feature>
<evidence type="ECO:0000256" key="7">
    <source>
        <dbReference type="SAM" id="MobiDB-lite"/>
    </source>
</evidence>
<feature type="region of interest" description="Disordered" evidence="7">
    <location>
        <begin position="1"/>
        <end position="55"/>
    </location>
</feature>
<evidence type="ECO:0000313" key="10">
    <source>
        <dbReference type="Proteomes" id="UP000008912"/>
    </source>
</evidence>
<evidence type="ECO:0000313" key="9">
    <source>
        <dbReference type="Ensembl" id="ENSAMEP00000033533.1"/>
    </source>
</evidence>
<reference evidence="9" key="3">
    <citation type="submission" date="2025-09" db="UniProtKB">
        <authorList>
            <consortium name="Ensembl"/>
        </authorList>
    </citation>
    <scope>IDENTIFICATION</scope>
</reference>
<dbReference type="SMART" id="SM00847">
    <property type="entry name" value="HA2"/>
    <property type="match status" value="1"/>
</dbReference>
<dbReference type="InterPro" id="IPR007502">
    <property type="entry name" value="Helicase-assoc_dom"/>
</dbReference>
<dbReference type="GO" id="GO:0016787">
    <property type="term" value="F:hydrolase activity"/>
    <property type="evidence" value="ECO:0007669"/>
    <property type="project" value="UniProtKB-KW"/>
</dbReference>
<keyword evidence="4" id="KW-0347">Helicase</keyword>
<dbReference type="GO" id="GO:0003724">
    <property type="term" value="F:RNA helicase activity"/>
    <property type="evidence" value="ECO:0007669"/>
    <property type="project" value="UniProtKB-EC"/>
</dbReference>
<keyword evidence="10" id="KW-1185">Reference proteome</keyword>
<dbReference type="PANTHER" id="PTHR18934:SF118">
    <property type="entry name" value="ATP-DEPENDENT RNA HELICASE DHX33"/>
    <property type="match status" value="1"/>
</dbReference>
<evidence type="ECO:0000256" key="5">
    <source>
        <dbReference type="ARBA" id="ARBA00022840"/>
    </source>
</evidence>
<evidence type="ECO:0000256" key="3">
    <source>
        <dbReference type="ARBA" id="ARBA00022801"/>
    </source>
</evidence>
<dbReference type="Pfam" id="PF04408">
    <property type="entry name" value="WHD_HA2"/>
    <property type="match status" value="1"/>
</dbReference>
<dbReference type="GeneTree" id="ENSGT00940000156747"/>
<proteinExistence type="predicted"/>
<dbReference type="FunFam" id="1.20.120.1080:FF:000037">
    <property type="entry name" value="ATP-dependent RNA helicase DHX33"/>
    <property type="match status" value="1"/>
</dbReference>
<evidence type="ECO:0000256" key="2">
    <source>
        <dbReference type="ARBA" id="ARBA00022741"/>
    </source>
</evidence>
<dbReference type="Proteomes" id="UP000008912">
    <property type="component" value="Unassembled WGS sequence"/>
</dbReference>
<keyword evidence="5" id="KW-0067">ATP-binding</keyword>
<keyword evidence="2" id="KW-0547">Nucleotide-binding</keyword>
<feature type="region of interest" description="Disordered" evidence="7">
    <location>
        <begin position="93"/>
        <end position="126"/>
    </location>
</feature>
<protein>
    <recommendedName>
        <fullName evidence="1">RNA helicase</fullName>
        <ecNumber evidence="1">3.6.4.13</ecNumber>
    </recommendedName>
</protein>
<sequence>MPEEAGFPPAKRFRPGCGPPGGRVVMLLTAGGGGGGRRQQSAQAQPAASPYPEAVERQRRSLPIFPARGQLLAQLRNLDSAVLIGGPCFSGHPGVPHGAGGDSHEQDLPRHRKAPPGRLPLHAHPSSLRLPALRPAAPRLPGGPEDSGLEVLAVQRVSKTQAWQRTGRAGREDSGVCYRLYTEDEFEKFEKMTVPEIQRCNLASVLLQLLAMRVPDVLTFDFMSKPSPDHIRAAVAQLDLLGALEHKDDQLSLTPVGRKMAAFPLEPRFAKTILLSPKFHCTEEILTIVSLLSVDSVLYNPSSRRDEVQAVRKKFVSSEGDHITLLNIYRTFRSLGGNKDWCRDNFVNSKNMTLVAEVRAQLRDICLKMSMPMVSSRGDVESVRRCLAHSLFMSAAELQPDGSYVTTDTRQPVAIHPSSVLFHCRPACVVYTELLHTSKCYMRGLCVVDADWLYEAAPDYFRRKLRAARD</sequence>
<dbReference type="Gene3D" id="3.40.50.300">
    <property type="entry name" value="P-loop containing nucleotide triphosphate hydrolases"/>
    <property type="match status" value="1"/>
</dbReference>
<evidence type="ECO:0000259" key="8">
    <source>
        <dbReference type="SMART" id="SM00847"/>
    </source>
</evidence>
<dbReference type="Ensembl" id="ENSAMET00000037757.1">
    <property type="protein sequence ID" value="ENSAMEP00000033533.1"/>
    <property type="gene ID" value="ENSAMEG00000006026.2"/>
</dbReference>
<evidence type="ECO:0000256" key="6">
    <source>
        <dbReference type="ARBA" id="ARBA00047984"/>
    </source>
</evidence>
<dbReference type="GO" id="GO:0005730">
    <property type="term" value="C:nucleolus"/>
    <property type="evidence" value="ECO:0007669"/>
    <property type="project" value="TreeGrafter"/>
</dbReference>
<dbReference type="EC" id="3.6.4.13" evidence="1"/>
<dbReference type="InterPro" id="IPR048333">
    <property type="entry name" value="HA2_WH"/>
</dbReference>
<evidence type="ECO:0000256" key="1">
    <source>
        <dbReference type="ARBA" id="ARBA00012552"/>
    </source>
</evidence>
<dbReference type="SUPFAM" id="SSF52540">
    <property type="entry name" value="P-loop containing nucleoside triphosphate hydrolases"/>
    <property type="match status" value="1"/>
</dbReference>
<name>A0A7N5K1E4_AILME</name>
<dbReference type="Gene3D" id="1.20.120.1080">
    <property type="match status" value="1"/>
</dbReference>
<dbReference type="GO" id="GO:0003725">
    <property type="term" value="F:double-stranded RNA binding"/>
    <property type="evidence" value="ECO:0007669"/>
    <property type="project" value="TreeGrafter"/>
</dbReference>